<dbReference type="KEGG" id="ppsc:EHS13_02425"/>
<dbReference type="InterPro" id="IPR003313">
    <property type="entry name" value="AraC-bd"/>
</dbReference>
<dbReference type="Pfam" id="PF02311">
    <property type="entry name" value="AraC_binding"/>
    <property type="match status" value="1"/>
</dbReference>
<feature type="domain" description="HTH araC/xylS-type" evidence="4">
    <location>
        <begin position="183"/>
        <end position="281"/>
    </location>
</feature>
<dbReference type="SUPFAM" id="SSF51215">
    <property type="entry name" value="Regulatory protein AraC"/>
    <property type="match status" value="1"/>
</dbReference>
<dbReference type="GO" id="GO:0003700">
    <property type="term" value="F:DNA-binding transcription factor activity"/>
    <property type="evidence" value="ECO:0007669"/>
    <property type="project" value="InterPro"/>
</dbReference>
<proteinExistence type="predicted"/>
<keyword evidence="3" id="KW-0804">Transcription</keyword>
<dbReference type="InterPro" id="IPR018060">
    <property type="entry name" value="HTH_AraC"/>
</dbReference>
<evidence type="ECO:0000313" key="5">
    <source>
        <dbReference type="EMBL" id="QGQ93841.1"/>
    </source>
</evidence>
<dbReference type="Pfam" id="PF12833">
    <property type="entry name" value="HTH_18"/>
    <property type="match status" value="1"/>
</dbReference>
<dbReference type="EMBL" id="CP034235">
    <property type="protein sequence ID" value="QGQ93841.1"/>
    <property type="molecule type" value="Genomic_DNA"/>
</dbReference>
<evidence type="ECO:0000256" key="1">
    <source>
        <dbReference type="ARBA" id="ARBA00023015"/>
    </source>
</evidence>
<keyword evidence="2" id="KW-0238">DNA-binding</keyword>
<dbReference type="Gene3D" id="1.10.10.60">
    <property type="entry name" value="Homeodomain-like"/>
    <property type="match status" value="2"/>
</dbReference>
<evidence type="ECO:0000313" key="6">
    <source>
        <dbReference type="Proteomes" id="UP000426246"/>
    </source>
</evidence>
<dbReference type="InterPro" id="IPR014710">
    <property type="entry name" value="RmlC-like_jellyroll"/>
</dbReference>
<dbReference type="InterPro" id="IPR020449">
    <property type="entry name" value="Tscrpt_reg_AraC-type_HTH"/>
</dbReference>
<dbReference type="SMART" id="SM00342">
    <property type="entry name" value="HTH_ARAC"/>
    <property type="match status" value="1"/>
</dbReference>
<name>A0A6B8RB38_9BACL</name>
<evidence type="ECO:0000256" key="2">
    <source>
        <dbReference type="ARBA" id="ARBA00023125"/>
    </source>
</evidence>
<dbReference type="Gene3D" id="2.60.120.10">
    <property type="entry name" value="Jelly Rolls"/>
    <property type="match status" value="1"/>
</dbReference>
<evidence type="ECO:0000256" key="3">
    <source>
        <dbReference type="ARBA" id="ARBA00023163"/>
    </source>
</evidence>
<dbReference type="PROSITE" id="PS01124">
    <property type="entry name" value="HTH_ARAC_FAMILY_2"/>
    <property type="match status" value="1"/>
</dbReference>
<dbReference type="InterPro" id="IPR009057">
    <property type="entry name" value="Homeodomain-like_sf"/>
</dbReference>
<protein>
    <submittedName>
        <fullName evidence="5">AraC family transcriptional regulator</fullName>
    </submittedName>
</protein>
<gene>
    <name evidence="5" type="ORF">EHS13_02425</name>
</gene>
<dbReference type="AlphaFoldDB" id="A0A6B8RB38"/>
<accession>A0A6B8RB38</accession>
<keyword evidence="6" id="KW-1185">Reference proteome</keyword>
<dbReference type="PRINTS" id="PR00032">
    <property type="entry name" value="HTHARAC"/>
</dbReference>
<sequence>MNTPFHHYYADDSSGYNIDHVKRKGHFSMTVNHFHNHYELYYLCEGERLYFVQDRTYHVKAGNFVLVDRHVLHRTLDTGMPDHERMLINIEQEWIEASYPNHAAMLLKPFGQGIPVLSFPTAQLAHNQRLIDQISSEMLQQEPGYAIRLQHAVIELLISAARWTQTEDHNPAELQSPAHAKITKIIRYLNDHFAEALNLPDLAARFSISPYYLSRTFKSTTGFTYSEYLNLIRLKAAQRLLRETELNITEIALQTGFENFSHFGKSFKKMALVSPRAYRDQQ</sequence>
<dbReference type="PANTHER" id="PTHR43280:SF28">
    <property type="entry name" value="HTH-TYPE TRANSCRIPTIONAL ACTIVATOR RHAS"/>
    <property type="match status" value="1"/>
</dbReference>
<dbReference type="RefSeq" id="WP_155698839.1">
    <property type="nucleotide sequence ID" value="NZ_CP034235.1"/>
</dbReference>
<dbReference type="OrthoDB" id="506156at2"/>
<dbReference type="Proteomes" id="UP000426246">
    <property type="component" value="Chromosome"/>
</dbReference>
<dbReference type="SUPFAM" id="SSF46689">
    <property type="entry name" value="Homeodomain-like"/>
    <property type="match status" value="2"/>
</dbReference>
<reference evidence="6" key="1">
    <citation type="submission" date="2018-11" db="EMBL/GenBank/DDBJ databases">
        <title>Complete genome sequence of Paenibacillus sp. ML311-T8.</title>
        <authorList>
            <person name="Nam Y.-D."/>
            <person name="Kang J."/>
            <person name="Chung W.-H."/>
            <person name="Park Y.S."/>
        </authorList>
    </citation>
    <scope>NUCLEOTIDE SEQUENCE [LARGE SCALE GENOMIC DNA]</scope>
    <source>
        <strain evidence="6">ML311-T8</strain>
    </source>
</reference>
<dbReference type="GO" id="GO:0043565">
    <property type="term" value="F:sequence-specific DNA binding"/>
    <property type="evidence" value="ECO:0007669"/>
    <property type="project" value="InterPro"/>
</dbReference>
<organism evidence="5 6">
    <name type="scientific">Paenibacillus psychroresistens</name>
    <dbReference type="NCBI Taxonomy" id="1778678"/>
    <lineage>
        <taxon>Bacteria</taxon>
        <taxon>Bacillati</taxon>
        <taxon>Bacillota</taxon>
        <taxon>Bacilli</taxon>
        <taxon>Bacillales</taxon>
        <taxon>Paenibacillaceae</taxon>
        <taxon>Paenibacillus</taxon>
    </lineage>
</organism>
<evidence type="ECO:0000259" key="4">
    <source>
        <dbReference type="PROSITE" id="PS01124"/>
    </source>
</evidence>
<keyword evidence="1" id="KW-0805">Transcription regulation</keyword>
<dbReference type="InterPro" id="IPR037923">
    <property type="entry name" value="HTH-like"/>
</dbReference>
<dbReference type="PANTHER" id="PTHR43280">
    <property type="entry name" value="ARAC-FAMILY TRANSCRIPTIONAL REGULATOR"/>
    <property type="match status" value="1"/>
</dbReference>